<evidence type="ECO:0000313" key="3">
    <source>
        <dbReference type="Proteomes" id="UP001347796"/>
    </source>
</evidence>
<keyword evidence="1" id="KW-1133">Transmembrane helix</keyword>
<dbReference type="AlphaFoldDB" id="A0AAN8Q1S9"/>
<protein>
    <recommendedName>
        <fullName evidence="4">Scavenger receptor class F member 2</fullName>
    </recommendedName>
</protein>
<dbReference type="Gene3D" id="2.170.300.10">
    <property type="entry name" value="Tie2 ligand-binding domain superfamily"/>
    <property type="match status" value="1"/>
</dbReference>
<name>A0AAN8Q1S9_PATCE</name>
<dbReference type="EMBL" id="JAZGQO010000003">
    <property type="protein sequence ID" value="KAK6189041.1"/>
    <property type="molecule type" value="Genomic_DNA"/>
</dbReference>
<sequence length="269" mass="29550">MGCEAGWRIPSCKMPCPTGVFGPNCTYICGFCRLVTQCDAVSGRCSDGCVEGYSGSLCKGDLLKLAILARPFIIAGSSAGVIYILVMTICICHCWRARKRRSHDMGLEEEVASEFESTDVHNVNRRPNESESPYDVRFLNRLDDLMSFKGQRRNKKEPAVAYRKTQSTLLNHSNGYRDSEFSDVGETTPVDYVNVKNVGHPRTSGGLIYANGILIENKRTEAGKGGEAGGGYANVLNQYINLNKTPKPASSTGDYQNVDLDYIQPSSYS</sequence>
<evidence type="ECO:0000313" key="2">
    <source>
        <dbReference type="EMBL" id="KAK6189041.1"/>
    </source>
</evidence>
<gene>
    <name evidence="2" type="ORF">SNE40_005090</name>
</gene>
<keyword evidence="1" id="KW-0472">Membrane</keyword>
<keyword evidence="1" id="KW-0812">Transmembrane</keyword>
<reference evidence="2 3" key="1">
    <citation type="submission" date="2024-01" db="EMBL/GenBank/DDBJ databases">
        <title>The genome of the rayed Mediterranean limpet Patella caerulea (Linnaeus, 1758).</title>
        <authorList>
            <person name="Anh-Thu Weber A."/>
            <person name="Halstead-Nussloch G."/>
        </authorList>
    </citation>
    <scope>NUCLEOTIDE SEQUENCE [LARGE SCALE GENOMIC DNA]</scope>
    <source>
        <strain evidence="2">AATW-2023a</strain>
        <tissue evidence="2">Whole specimen</tissue>
    </source>
</reference>
<dbReference type="Proteomes" id="UP001347796">
    <property type="component" value="Unassembled WGS sequence"/>
</dbReference>
<proteinExistence type="predicted"/>
<accession>A0AAN8Q1S9</accession>
<feature type="transmembrane region" description="Helical" evidence="1">
    <location>
        <begin position="72"/>
        <end position="95"/>
    </location>
</feature>
<evidence type="ECO:0000256" key="1">
    <source>
        <dbReference type="SAM" id="Phobius"/>
    </source>
</evidence>
<organism evidence="2 3">
    <name type="scientific">Patella caerulea</name>
    <name type="common">Rayed Mediterranean limpet</name>
    <dbReference type="NCBI Taxonomy" id="87958"/>
    <lineage>
        <taxon>Eukaryota</taxon>
        <taxon>Metazoa</taxon>
        <taxon>Spiralia</taxon>
        <taxon>Lophotrochozoa</taxon>
        <taxon>Mollusca</taxon>
        <taxon>Gastropoda</taxon>
        <taxon>Patellogastropoda</taxon>
        <taxon>Patelloidea</taxon>
        <taxon>Patellidae</taxon>
        <taxon>Patella</taxon>
    </lineage>
</organism>
<evidence type="ECO:0008006" key="4">
    <source>
        <dbReference type="Google" id="ProtNLM"/>
    </source>
</evidence>
<comment type="caution">
    <text evidence="2">The sequence shown here is derived from an EMBL/GenBank/DDBJ whole genome shotgun (WGS) entry which is preliminary data.</text>
</comment>
<keyword evidence="3" id="KW-1185">Reference proteome</keyword>